<protein>
    <submittedName>
        <fullName evidence="1">Uncharacterized protein</fullName>
    </submittedName>
</protein>
<reference evidence="1 2" key="1">
    <citation type="submission" date="2021-06" db="EMBL/GenBank/DDBJ databases">
        <title>Caerostris extrusa draft genome.</title>
        <authorList>
            <person name="Kono N."/>
            <person name="Arakawa K."/>
        </authorList>
    </citation>
    <scope>NUCLEOTIDE SEQUENCE [LARGE SCALE GENOMIC DNA]</scope>
</reference>
<dbReference type="EMBL" id="BPLR01019535">
    <property type="protein sequence ID" value="GIX68944.1"/>
    <property type="molecule type" value="Genomic_DNA"/>
</dbReference>
<dbReference type="Proteomes" id="UP001054945">
    <property type="component" value="Unassembled WGS sequence"/>
</dbReference>
<name>A0AAV4MA78_CAEEX</name>
<keyword evidence="2" id="KW-1185">Reference proteome</keyword>
<dbReference type="AlphaFoldDB" id="A0AAV4MA78"/>
<comment type="caution">
    <text evidence="1">The sequence shown here is derived from an EMBL/GenBank/DDBJ whole genome shotgun (WGS) entry which is preliminary data.</text>
</comment>
<accession>A0AAV4MA78</accession>
<organism evidence="1 2">
    <name type="scientific">Caerostris extrusa</name>
    <name type="common">Bark spider</name>
    <name type="synonym">Caerostris bankana</name>
    <dbReference type="NCBI Taxonomy" id="172846"/>
    <lineage>
        <taxon>Eukaryota</taxon>
        <taxon>Metazoa</taxon>
        <taxon>Ecdysozoa</taxon>
        <taxon>Arthropoda</taxon>
        <taxon>Chelicerata</taxon>
        <taxon>Arachnida</taxon>
        <taxon>Araneae</taxon>
        <taxon>Araneomorphae</taxon>
        <taxon>Entelegynae</taxon>
        <taxon>Araneoidea</taxon>
        <taxon>Araneidae</taxon>
        <taxon>Caerostris</taxon>
    </lineage>
</organism>
<evidence type="ECO:0000313" key="1">
    <source>
        <dbReference type="EMBL" id="GIX68944.1"/>
    </source>
</evidence>
<proteinExistence type="predicted"/>
<gene>
    <name evidence="1" type="ORF">CEXT_109731</name>
</gene>
<evidence type="ECO:0000313" key="2">
    <source>
        <dbReference type="Proteomes" id="UP001054945"/>
    </source>
</evidence>
<sequence>MHLPFLFRTKPGLQKQPLVQGSLQELGGTPRLSQVCSQAEPHSRKVHFPYRLLKKQFKRKPEGPPSSKVLEERTLLFLLYEKVTIMHSIMCALHQRIDNCTPNDYRRLNSLQTSPSIHWSSDLGRTLDTINYTLRKEINTDNMKSWLPCNLSGSSHAPSRNSRNLLMFVHGS</sequence>